<dbReference type="EMBL" id="VIWT01000001">
    <property type="protein sequence ID" value="TWG00226.1"/>
    <property type="molecule type" value="Genomic_DNA"/>
</dbReference>
<dbReference type="Gene3D" id="3.20.20.60">
    <property type="entry name" value="Phosphoenolpyruvate-binding domains"/>
    <property type="match status" value="1"/>
</dbReference>
<evidence type="ECO:0000256" key="2">
    <source>
        <dbReference type="ARBA" id="ARBA00022723"/>
    </source>
</evidence>
<keyword evidence="2 4" id="KW-0479">Metal-binding</keyword>
<dbReference type="PIRSF" id="PIRSF015582">
    <property type="entry name" value="Cit_lyase_B"/>
    <property type="match status" value="1"/>
</dbReference>
<evidence type="ECO:0000313" key="6">
    <source>
        <dbReference type="Proteomes" id="UP000317940"/>
    </source>
</evidence>
<dbReference type="GO" id="GO:0006107">
    <property type="term" value="P:oxaloacetate metabolic process"/>
    <property type="evidence" value="ECO:0007669"/>
    <property type="project" value="TreeGrafter"/>
</dbReference>
<gene>
    <name evidence="5" type="ORF">FHX73_114098</name>
</gene>
<protein>
    <submittedName>
        <fullName evidence="5">Citrate lyase beta subunit</fullName>
    </submittedName>
</protein>
<organism evidence="5 6">
    <name type="scientific">Kitasatospora viridis</name>
    <dbReference type="NCBI Taxonomy" id="281105"/>
    <lineage>
        <taxon>Bacteria</taxon>
        <taxon>Bacillati</taxon>
        <taxon>Actinomycetota</taxon>
        <taxon>Actinomycetes</taxon>
        <taxon>Kitasatosporales</taxon>
        <taxon>Streptomycetaceae</taxon>
        <taxon>Kitasatospora</taxon>
    </lineage>
</organism>
<dbReference type="PANTHER" id="PTHR32308">
    <property type="entry name" value="LYASE BETA SUBUNIT, PUTATIVE (AFU_ORTHOLOGUE AFUA_4G13030)-RELATED"/>
    <property type="match status" value="1"/>
</dbReference>
<dbReference type="GO" id="GO:0000287">
    <property type="term" value="F:magnesium ion binding"/>
    <property type="evidence" value="ECO:0007669"/>
    <property type="project" value="TreeGrafter"/>
</dbReference>
<dbReference type="InterPro" id="IPR039480">
    <property type="entry name" value="C-C_Bond_Lyase-like"/>
</dbReference>
<dbReference type="InterPro" id="IPR015813">
    <property type="entry name" value="Pyrv/PenolPyrv_kinase-like_dom"/>
</dbReference>
<dbReference type="PANTHER" id="PTHR32308:SF10">
    <property type="entry name" value="CITRATE LYASE SUBUNIT BETA"/>
    <property type="match status" value="1"/>
</dbReference>
<dbReference type="AlphaFoldDB" id="A0A561ULH0"/>
<evidence type="ECO:0000256" key="3">
    <source>
        <dbReference type="ARBA" id="ARBA00022842"/>
    </source>
</evidence>
<keyword evidence="6" id="KW-1185">Reference proteome</keyword>
<dbReference type="InterPro" id="IPR040442">
    <property type="entry name" value="Pyrv_kinase-like_dom_sf"/>
</dbReference>
<sequence>MRHFGQLDAAVRRRLFHREPEPVDPRGDPAALAAALGGTLYCPADRAGLAADVRRQAARGAVSMVLCLEDAVADAELPAAEDNLVAQLTALAREAAAEQLPLLFVRVRTPEQIGELTRRLGPAAELLSGYVLPKFTEAVGARYLEQLAEAAELTGRRLYGMPVLESPELAHLERRRTELLAVAELLAKHRERVLAVRLGVTDLCAGYGLRRPPGLTAYDLAVVAAVIGDVVNVLGRADGTGFTVTGPVWEYFPLQRWGPELAGLRRELELDLANGLLGKTCVHPSQLPVVHARLVVSHEEYSDARVILRREAGGVLASSYRNKMNEARPHRVWAERTLRRAAAFGVARAGVGFDELLPAVCGG</sequence>
<keyword evidence="3 4" id="KW-0460">Magnesium</keyword>
<evidence type="ECO:0000313" key="5">
    <source>
        <dbReference type="EMBL" id="TWG00226.1"/>
    </source>
</evidence>
<evidence type="ECO:0000256" key="4">
    <source>
        <dbReference type="PIRSR" id="PIRSR015582-2"/>
    </source>
</evidence>
<proteinExistence type="predicted"/>
<dbReference type="SUPFAM" id="SSF51621">
    <property type="entry name" value="Phosphoenolpyruvate/pyruvate domain"/>
    <property type="match status" value="1"/>
</dbReference>
<dbReference type="GO" id="GO:0016829">
    <property type="term" value="F:lyase activity"/>
    <property type="evidence" value="ECO:0007669"/>
    <property type="project" value="UniProtKB-KW"/>
</dbReference>
<feature type="binding site" evidence="4">
    <location>
        <position position="173"/>
    </location>
    <ligand>
        <name>Mg(2+)</name>
        <dbReference type="ChEBI" id="CHEBI:18420"/>
    </ligand>
</feature>
<evidence type="ECO:0000256" key="1">
    <source>
        <dbReference type="ARBA" id="ARBA00001946"/>
    </source>
</evidence>
<accession>A0A561ULH0</accession>
<dbReference type="InterPro" id="IPR011206">
    <property type="entry name" value="Citrate_lyase_beta/mcl1/mcl2"/>
</dbReference>
<name>A0A561ULH0_9ACTN</name>
<comment type="cofactor">
    <cofactor evidence="1">
        <name>Mg(2+)</name>
        <dbReference type="ChEBI" id="CHEBI:18420"/>
    </cofactor>
</comment>
<dbReference type="RefSeq" id="WP_145906354.1">
    <property type="nucleotide sequence ID" value="NZ_BAAAMZ010000016.1"/>
</dbReference>
<feature type="binding site" evidence="4">
    <location>
        <position position="202"/>
    </location>
    <ligand>
        <name>Mg(2+)</name>
        <dbReference type="ChEBI" id="CHEBI:18420"/>
    </ligand>
</feature>
<dbReference type="OrthoDB" id="348111at2"/>
<comment type="caution">
    <text evidence="5">The sequence shown here is derived from an EMBL/GenBank/DDBJ whole genome shotgun (WGS) entry which is preliminary data.</text>
</comment>
<reference evidence="5 6" key="1">
    <citation type="submission" date="2019-06" db="EMBL/GenBank/DDBJ databases">
        <title>Sequencing the genomes of 1000 actinobacteria strains.</title>
        <authorList>
            <person name="Klenk H.-P."/>
        </authorList>
    </citation>
    <scope>NUCLEOTIDE SEQUENCE [LARGE SCALE GENOMIC DNA]</scope>
    <source>
        <strain evidence="5 6">DSM 44826</strain>
    </source>
</reference>
<dbReference type="Pfam" id="PF15617">
    <property type="entry name" value="C-C_Bond_Lyase"/>
    <property type="match status" value="1"/>
</dbReference>
<dbReference type="Proteomes" id="UP000317940">
    <property type="component" value="Unassembled WGS sequence"/>
</dbReference>
<keyword evidence="5" id="KW-0456">Lyase</keyword>